<feature type="signal peptide" evidence="1">
    <location>
        <begin position="1"/>
        <end position="20"/>
    </location>
</feature>
<evidence type="ECO:0000256" key="1">
    <source>
        <dbReference type="SAM" id="SignalP"/>
    </source>
</evidence>
<name>A0ABY5CLF2_9GAMM</name>
<sequence>MKFYLIALGILASTSFTLQAAKTTGSPLASGTLHFTGSITAPACAISRQADRLLSNCFDKLTDNNSGYVSRPLEAMPFELVSSVTSEEVNNNPNMKRVIISYK</sequence>
<dbReference type="GeneID" id="75022817"/>
<proteinExistence type="predicted"/>
<keyword evidence="3" id="KW-1185">Reference proteome</keyword>
<dbReference type="Proteomes" id="UP001056873">
    <property type="component" value="Chromosome"/>
</dbReference>
<organism evidence="2 3">
    <name type="scientific">Serratia entomophila</name>
    <dbReference type="NCBI Taxonomy" id="42906"/>
    <lineage>
        <taxon>Bacteria</taxon>
        <taxon>Pseudomonadati</taxon>
        <taxon>Pseudomonadota</taxon>
        <taxon>Gammaproteobacteria</taxon>
        <taxon>Enterobacterales</taxon>
        <taxon>Yersiniaceae</taxon>
        <taxon>Serratia</taxon>
    </lineage>
</organism>
<protein>
    <recommendedName>
        <fullName evidence="4">Type 1 fimbrial protein</fullName>
    </recommendedName>
</protein>
<dbReference type="RefSeq" id="WP_234584678.1">
    <property type="nucleotide sequence ID" value="NZ_CAMIPG010000001.1"/>
</dbReference>
<keyword evidence="1" id="KW-0732">Signal</keyword>
<dbReference type="EMBL" id="CP074347">
    <property type="protein sequence ID" value="USU98868.1"/>
    <property type="molecule type" value="Genomic_DNA"/>
</dbReference>
<evidence type="ECO:0000313" key="3">
    <source>
        <dbReference type="Proteomes" id="UP001056873"/>
    </source>
</evidence>
<evidence type="ECO:0008006" key="4">
    <source>
        <dbReference type="Google" id="ProtNLM"/>
    </source>
</evidence>
<reference evidence="2" key="1">
    <citation type="journal article" date="2022" name="BMC Genomics">
        <title>Genome sequence of the entomopathogenic Serratia entomophila isolate 626 and characterisation of the species specific itaconate degradation pathway.</title>
        <authorList>
            <person name="Vaughan A.L."/>
            <person name="Altermann E."/>
            <person name="Glare T.R."/>
            <person name="Hurst M.R.H."/>
        </authorList>
    </citation>
    <scope>NUCLEOTIDE SEQUENCE</scope>
    <source>
        <strain evidence="2">626</strain>
    </source>
</reference>
<accession>A0ABY5CLF2</accession>
<gene>
    <name evidence="2" type="ORF">KFQ06_12355</name>
</gene>
<evidence type="ECO:0000313" key="2">
    <source>
        <dbReference type="EMBL" id="USU98868.1"/>
    </source>
</evidence>
<feature type="chain" id="PRO_5045582825" description="Type 1 fimbrial protein" evidence="1">
    <location>
        <begin position="21"/>
        <end position="103"/>
    </location>
</feature>